<evidence type="ECO:0000313" key="5">
    <source>
        <dbReference type="EMBL" id="CAE0261856.1"/>
    </source>
</evidence>
<dbReference type="SMART" id="SM00164">
    <property type="entry name" value="TBC"/>
    <property type="match status" value="1"/>
</dbReference>
<dbReference type="AlphaFoldDB" id="A0A7S3DMJ6"/>
<evidence type="ECO:0000313" key="4">
    <source>
        <dbReference type="EMBL" id="CAE0261855.1"/>
    </source>
</evidence>
<dbReference type="GO" id="GO:0031267">
    <property type="term" value="F:small GTPase binding"/>
    <property type="evidence" value="ECO:0007669"/>
    <property type="project" value="TreeGrafter"/>
</dbReference>
<feature type="domain" description="Rab-GAP TBC" evidence="2">
    <location>
        <begin position="344"/>
        <end position="549"/>
    </location>
</feature>
<evidence type="ECO:0000259" key="2">
    <source>
        <dbReference type="PROSITE" id="PS50086"/>
    </source>
</evidence>
<evidence type="ECO:0000256" key="1">
    <source>
        <dbReference type="SAM" id="MobiDB-lite"/>
    </source>
</evidence>
<feature type="region of interest" description="Disordered" evidence="1">
    <location>
        <begin position="26"/>
        <end position="66"/>
    </location>
</feature>
<dbReference type="Gene3D" id="1.10.472.80">
    <property type="entry name" value="Ypt/Rab-GAP domain of gyp1p, domain 3"/>
    <property type="match status" value="1"/>
</dbReference>
<dbReference type="EMBL" id="HBIB01037045">
    <property type="protein sequence ID" value="CAE0261856.1"/>
    <property type="molecule type" value="Transcribed_RNA"/>
</dbReference>
<gene>
    <name evidence="3" type="ORF">PBIL07802_LOCUS24146</name>
    <name evidence="4" type="ORF">PBIL07802_LOCUS24148</name>
    <name evidence="5" type="ORF">PBIL07802_LOCUS24149</name>
    <name evidence="6" type="ORF">PBIL07802_LOCUS24156</name>
</gene>
<dbReference type="Pfam" id="PF00566">
    <property type="entry name" value="RabGAP-TBC"/>
    <property type="match status" value="1"/>
</dbReference>
<organism evidence="3">
    <name type="scientific">Palpitomonas bilix</name>
    <dbReference type="NCBI Taxonomy" id="652834"/>
    <lineage>
        <taxon>Eukaryota</taxon>
        <taxon>Eukaryota incertae sedis</taxon>
    </lineage>
</organism>
<dbReference type="EMBL" id="HBIB01037044">
    <property type="protein sequence ID" value="CAE0261855.1"/>
    <property type="molecule type" value="Transcribed_RNA"/>
</dbReference>
<dbReference type="GO" id="GO:0005096">
    <property type="term" value="F:GTPase activator activity"/>
    <property type="evidence" value="ECO:0007669"/>
    <property type="project" value="TreeGrafter"/>
</dbReference>
<dbReference type="InterPro" id="IPR050302">
    <property type="entry name" value="Rab_GAP_TBC_domain"/>
</dbReference>
<name>A0A7S3DMJ6_9EUKA</name>
<feature type="compositionally biased region" description="Basic and acidic residues" evidence="1">
    <location>
        <begin position="28"/>
        <end position="46"/>
    </location>
</feature>
<dbReference type="SUPFAM" id="SSF47923">
    <property type="entry name" value="Ypt/Rab-GAP domain of gyp1p"/>
    <property type="match status" value="2"/>
</dbReference>
<dbReference type="PANTHER" id="PTHR47219">
    <property type="entry name" value="RAB GTPASE-ACTIVATING PROTEIN 1-LIKE"/>
    <property type="match status" value="1"/>
</dbReference>
<evidence type="ECO:0000313" key="3">
    <source>
        <dbReference type="EMBL" id="CAE0261853.1"/>
    </source>
</evidence>
<dbReference type="EMBL" id="HBIB01037042">
    <property type="protein sequence ID" value="CAE0261853.1"/>
    <property type="molecule type" value="Transcribed_RNA"/>
</dbReference>
<dbReference type="PROSITE" id="PS50086">
    <property type="entry name" value="TBC_RABGAP"/>
    <property type="match status" value="1"/>
</dbReference>
<proteinExistence type="predicted"/>
<dbReference type="InterPro" id="IPR035969">
    <property type="entry name" value="Rab-GAP_TBC_sf"/>
</dbReference>
<feature type="compositionally biased region" description="Low complexity" evidence="1">
    <location>
        <begin position="50"/>
        <end position="62"/>
    </location>
</feature>
<dbReference type="InterPro" id="IPR011993">
    <property type="entry name" value="PH-like_dom_sf"/>
</dbReference>
<accession>A0A7S3DMJ6</accession>
<sequence length="635" mass="72294">MKVPLRNLDTGETVWVDIDESDGTAVMSRDEKATPDRRTNIDRLEAGTKANSALQESSSESNSLKDVDDVLERSLTTLGGVFDYSTERFAGDTYETDTGTLIEEMDAVNIRDNPERLSSFITELKTGKVFIKHGRQGKPHRRFVQVIMEWPWRIVFQDPSNSKSERIIVLTDIEAVILGATTAVFGRAIKNGALEGAHQQCFSIISTNRTLDLVARSLIECLRWKVTLDHLIETARREEDERRAKRKLREGPTHLPKEKWLREVIPAWEEVMAKYPAALPLLQTANLVMTRSLRRSDSIDSSSERSGDRQSKKQPPTPQSYEGAKVSSAAQDKVRTLRMFFLKGIPPSLRQSVWPRCVPNVLRISKEDFEGIKDQAKKVCDGIETGARAAEHELAPNEYSIKVMYKDLPRTFSSLMFFHNGGPLQESLKIVLSSYAVYRPDLGYVQGMNYLAAMLLLNVDEFDAFVMMANLLHTQHFLGFFRMDMEEIKKGTGVFEQLLKMQAPKVFANFRKHNLVPDMYLLDWLFTLFSRKLPIDIASRVWDSYLLEGEVVMYRMAISIIKMMEKSLQEGCFEDCIMRVNALPEEVLDEDILFKTLEKVSQQIPTSLFLSLKEGLGEVGKKSLRRGKSSRQLNV</sequence>
<feature type="compositionally biased region" description="Basic and acidic residues" evidence="1">
    <location>
        <begin position="294"/>
        <end position="311"/>
    </location>
</feature>
<reference evidence="3" key="1">
    <citation type="submission" date="2021-01" db="EMBL/GenBank/DDBJ databases">
        <authorList>
            <person name="Corre E."/>
            <person name="Pelletier E."/>
            <person name="Niang G."/>
            <person name="Scheremetjew M."/>
            <person name="Finn R."/>
            <person name="Kale V."/>
            <person name="Holt S."/>
            <person name="Cochrane G."/>
            <person name="Meng A."/>
            <person name="Brown T."/>
            <person name="Cohen L."/>
        </authorList>
    </citation>
    <scope>NUCLEOTIDE SEQUENCE</scope>
    <source>
        <strain evidence="3">NIES-2562</strain>
    </source>
</reference>
<dbReference type="SUPFAM" id="SSF50729">
    <property type="entry name" value="PH domain-like"/>
    <property type="match status" value="1"/>
</dbReference>
<dbReference type="Gene3D" id="1.10.8.270">
    <property type="entry name" value="putative rabgap domain of human tbc1 domain family member 14 like domains"/>
    <property type="match status" value="1"/>
</dbReference>
<dbReference type="Gene3D" id="2.30.29.30">
    <property type="entry name" value="Pleckstrin-homology domain (PH domain)/Phosphotyrosine-binding domain (PTB)"/>
    <property type="match status" value="1"/>
</dbReference>
<dbReference type="PANTHER" id="PTHR47219:SF15">
    <property type="entry name" value="TBC1 DOMAIN FAMILY MEMBER 12 ISOFORM X1"/>
    <property type="match status" value="1"/>
</dbReference>
<evidence type="ECO:0000313" key="6">
    <source>
        <dbReference type="EMBL" id="CAE0261863.1"/>
    </source>
</evidence>
<protein>
    <recommendedName>
        <fullName evidence="2">Rab-GAP TBC domain-containing protein</fullName>
    </recommendedName>
</protein>
<dbReference type="InterPro" id="IPR000195">
    <property type="entry name" value="Rab-GAP-TBC_dom"/>
</dbReference>
<dbReference type="EMBL" id="HBIB01037052">
    <property type="protein sequence ID" value="CAE0261863.1"/>
    <property type="molecule type" value="Transcribed_RNA"/>
</dbReference>
<feature type="region of interest" description="Disordered" evidence="1">
    <location>
        <begin position="294"/>
        <end position="329"/>
    </location>
</feature>